<feature type="region of interest" description="Disordered" evidence="1">
    <location>
        <begin position="1"/>
        <end position="105"/>
    </location>
</feature>
<gene>
    <name evidence="2" type="ORF">PIB30_099785</name>
</gene>
<feature type="compositionally biased region" description="Basic and acidic residues" evidence="1">
    <location>
        <begin position="93"/>
        <end position="105"/>
    </location>
</feature>
<comment type="caution">
    <text evidence="2">The sequence shown here is derived from an EMBL/GenBank/DDBJ whole genome shotgun (WGS) entry which is preliminary data.</text>
</comment>
<sequence>MPRKRKSSSGSGSRSANKRKTDLKSEPAEEAELAASTVKKEEEMMNDAGEEAVLAASTVKKEEEMNGAGAVPSTEADEEGPDAVFVGDPVPDEEARKRWPKRYEK</sequence>
<evidence type="ECO:0000256" key="1">
    <source>
        <dbReference type="SAM" id="MobiDB-lite"/>
    </source>
</evidence>
<proteinExistence type="predicted"/>
<evidence type="ECO:0000313" key="2">
    <source>
        <dbReference type="EMBL" id="MED6165462.1"/>
    </source>
</evidence>
<dbReference type="Proteomes" id="UP001341840">
    <property type="component" value="Unassembled WGS sequence"/>
</dbReference>
<protein>
    <submittedName>
        <fullName evidence="2">Uncharacterized protein</fullName>
    </submittedName>
</protein>
<feature type="non-terminal residue" evidence="2">
    <location>
        <position position="105"/>
    </location>
</feature>
<dbReference type="EMBL" id="JASCZI010123542">
    <property type="protein sequence ID" value="MED6165462.1"/>
    <property type="molecule type" value="Genomic_DNA"/>
</dbReference>
<accession>A0ABU6UXS8</accession>
<reference evidence="2 3" key="1">
    <citation type="journal article" date="2023" name="Plants (Basel)">
        <title>Bridging the Gap: Combining Genomics and Transcriptomics Approaches to Understand Stylosanthes scabra, an Orphan Legume from the Brazilian Caatinga.</title>
        <authorList>
            <person name="Ferreira-Neto J.R.C."/>
            <person name="da Silva M.D."/>
            <person name="Binneck E."/>
            <person name="de Melo N.F."/>
            <person name="da Silva R.H."/>
            <person name="de Melo A.L.T.M."/>
            <person name="Pandolfi V."/>
            <person name="Bustamante F.O."/>
            <person name="Brasileiro-Vidal A.C."/>
            <person name="Benko-Iseppon A.M."/>
        </authorList>
    </citation>
    <scope>NUCLEOTIDE SEQUENCE [LARGE SCALE GENOMIC DNA]</scope>
    <source>
        <tissue evidence="2">Leaves</tissue>
    </source>
</reference>
<name>A0ABU6UXS8_9FABA</name>
<evidence type="ECO:0000313" key="3">
    <source>
        <dbReference type="Proteomes" id="UP001341840"/>
    </source>
</evidence>
<organism evidence="2 3">
    <name type="scientific">Stylosanthes scabra</name>
    <dbReference type="NCBI Taxonomy" id="79078"/>
    <lineage>
        <taxon>Eukaryota</taxon>
        <taxon>Viridiplantae</taxon>
        <taxon>Streptophyta</taxon>
        <taxon>Embryophyta</taxon>
        <taxon>Tracheophyta</taxon>
        <taxon>Spermatophyta</taxon>
        <taxon>Magnoliopsida</taxon>
        <taxon>eudicotyledons</taxon>
        <taxon>Gunneridae</taxon>
        <taxon>Pentapetalae</taxon>
        <taxon>rosids</taxon>
        <taxon>fabids</taxon>
        <taxon>Fabales</taxon>
        <taxon>Fabaceae</taxon>
        <taxon>Papilionoideae</taxon>
        <taxon>50 kb inversion clade</taxon>
        <taxon>dalbergioids sensu lato</taxon>
        <taxon>Dalbergieae</taxon>
        <taxon>Pterocarpus clade</taxon>
        <taxon>Stylosanthes</taxon>
    </lineage>
</organism>
<keyword evidence="3" id="KW-1185">Reference proteome</keyword>